<comment type="caution">
    <text evidence="1">The sequence shown here is derived from an EMBL/GenBank/DDBJ whole genome shotgun (WGS) entry which is preliminary data.</text>
</comment>
<sequence>MRSFDLGRTFGSIVLGTTSLFLLDRSGRRELFESVGRHLSTGGRFFVSVHASLLGPGASSTRIVPLRDERGSVALVSDYVREDGLTRDVSILHLSRSAGGELETHHFTSVVNPIPLAELDEELSGAGFRRVETIVASESTADVGALLLCGYTT</sequence>
<name>A0A399RJH9_9MICO</name>
<dbReference type="InterPro" id="IPR029063">
    <property type="entry name" value="SAM-dependent_MTases_sf"/>
</dbReference>
<evidence type="ECO:0008006" key="3">
    <source>
        <dbReference type="Google" id="ProtNLM"/>
    </source>
</evidence>
<dbReference type="AlphaFoldDB" id="A0A399RJH9"/>
<evidence type="ECO:0000313" key="2">
    <source>
        <dbReference type="Proteomes" id="UP000266634"/>
    </source>
</evidence>
<dbReference type="SUPFAM" id="SSF53335">
    <property type="entry name" value="S-adenosyl-L-methionine-dependent methyltransferases"/>
    <property type="match status" value="1"/>
</dbReference>
<reference evidence="1 2" key="1">
    <citation type="submission" date="2018-08" db="EMBL/GenBank/DDBJ databases">
        <title>Genome Sequence of Clavibacter michiganensis Subspecies type strains, and the Atypical Peach-Colored Strains Isolated from Tomato.</title>
        <authorList>
            <person name="Osdaghi E."/>
            <person name="Portier P."/>
            <person name="Briand M."/>
            <person name="Jacques M.-A."/>
        </authorList>
    </citation>
    <scope>NUCLEOTIDE SEQUENCE [LARGE SCALE GENOMIC DNA]</scope>
    <source>
        <strain evidence="1 2">CFBP 6488</strain>
    </source>
</reference>
<dbReference type="RefSeq" id="WP_094170661.1">
    <property type="nucleotide sequence ID" value="NZ_JBHRUE010000001.1"/>
</dbReference>
<dbReference type="Gene3D" id="3.40.50.150">
    <property type="entry name" value="Vaccinia Virus protein VP39"/>
    <property type="match status" value="1"/>
</dbReference>
<proteinExistence type="predicted"/>
<dbReference type="Gene3D" id="2.20.130.10">
    <property type="entry name" value="CAC2371-like domains"/>
    <property type="match status" value="1"/>
</dbReference>
<organism evidence="1 2">
    <name type="scientific">Clavibacter michiganensis subsp. insidiosus</name>
    <dbReference type="NCBI Taxonomy" id="33014"/>
    <lineage>
        <taxon>Bacteria</taxon>
        <taxon>Bacillati</taxon>
        <taxon>Actinomycetota</taxon>
        <taxon>Actinomycetes</taxon>
        <taxon>Micrococcales</taxon>
        <taxon>Microbacteriaceae</taxon>
        <taxon>Clavibacter</taxon>
    </lineage>
</organism>
<accession>A0A399RJH9</accession>
<dbReference type="Proteomes" id="UP000266634">
    <property type="component" value="Unassembled WGS sequence"/>
</dbReference>
<evidence type="ECO:0000313" key="1">
    <source>
        <dbReference type="EMBL" id="RIJ29885.1"/>
    </source>
</evidence>
<gene>
    <name evidence="1" type="ORF">DZF93_10180</name>
</gene>
<dbReference type="EMBL" id="QWEA01000389">
    <property type="protein sequence ID" value="RIJ29885.1"/>
    <property type="molecule type" value="Genomic_DNA"/>
</dbReference>
<protein>
    <recommendedName>
        <fullName evidence="3">Class I SAM-dependent methyltransferase</fullName>
    </recommendedName>
</protein>